<dbReference type="AlphaFoldDB" id="A0A485KN33"/>
<evidence type="ECO:0000256" key="1">
    <source>
        <dbReference type="ARBA" id="ARBA00022737"/>
    </source>
</evidence>
<dbReference type="InterPro" id="IPR052201">
    <property type="entry name" value="LRR-containing_regulator"/>
</dbReference>
<keyword evidence="4" id="KW-1185">Reference proteome</keyword>
<organism evidence="3 4">
    <name type="scientific">Aphanomyces stellatus</name>
    <dbReference type="NCBI Taxonomy" id="120398"/>
    <lineage>
        <taxon>Eukaryota</taxon>
        <taxon>Sar</taxon>
        <taxon>Stramenopiles</taxon>
        <taxon>Oomycota</taxon>
        <taxon>Saprolegniomycetes</taxon>
        <taxon>Saprolegniales</taxon>
        <taxon>Verrucalvaceae</taxon>
        <taxon>Aphanomyces</taxon>
    </lineage>
</organism>
<dbReference type="InterPro" id="IPR032675">
    <property type="entry name" value="LRR_dom_sf"/>
</dbReference>
<accession>A0A485KN33</accession>
<dbReference type="Proteomes" id="UP000332933">
    <property type="component" value="Unassembled WGS sequence"/>
</dbReference>
<name>A0A485KN33_9STRA</name>
<dbReference type="SUPFAM" id="SSF52047">
    <property type="entry name" value="RNI-like"/>
    <property type="match status" value="1"/>
</dbReference>
<reference evidence="3 4" key="1">
    <citation type="submission" date="2019-03" db="EMBL/GenBank/DDBJ databases">
        <authorList>
            <person name="Gaulin E."/>
            <person name="Dumas B."/>
        </authorList>
    </citation>
    <scope>NUCLEOTIDE SEQUENCE [LARGE SCALE GENOMIC DNA]</scope>
    <source>
        <strain evidence="3">CBS 568.67</strain>
    </source>
</reference>
<reference evidence="2" key="2">
    <citation type="submission" date="2019-06" db="EMBL/GenBank/DDBJ databases">
        <title>Genomics analysis of Aphanomyces spp. identifies a new class of oomycete effector associated with host adaptation.</title>
        <authorList>
            <person name="Gaulin E."/>
        </authorList>
    </citation>
    <scope>NUCLEOTIDE SEQUENCE</scope>
    <source>
        <strain evidence="2">CBS 578.67</strain>
    </source>
</reference>
<dbReference type="Gene3D" id="3.80.10.10">
    <property type="entry name" value="Ribonuclease Inhibitor"/>
    <property type="match status" value="1"/>
</dbReference>
<dbReference type="EMBL" id="CAADRA010005170">
    <property type="protein sequence ID" value="VFT86434.1"/>
    <property type="molecule type" value="Genomic_DNA"/>
</dbReference>
<gene>
    <name evidence="3" type="primary">Aste57867_9555</name>
    <name evidence="2" type="ORF">As57867_009518</name>
    <name evidence="3" type="ORF">ASTE57867_9555</name>
</gene>
<proteinExistence type="predicted"/>
<dbReference type="PANTHER" id="PTHR24111:SF0">
    <property type="entry name" value="LEUCINE-RICH REPEAT-CONTAINING PROTEIN"/>
    <property type="match status" value="1"/>
</dbReference>
<dbReference type="PANTHER" id="PTHR24111">
    <property type="entry name" value="LEUCINE-RICH REPEAT-CONTAINING PROTEIN 34"/>
    <property type="match status" value="1"/>
</dbReference>
<dbReference type="EMBL" id="VJMH01005149">
    <property type="protein sequence ID" value="KAF0699897.1"/>
    <property type="molecule type" value="Genomic_DNA"/>
</dbReference>
<evidence type="ECO:0000313" key="3">
    <source>
        <dbReference type="EMBL" id="VFT86434.1"/>
    </source>
</evidence>
<keyword evidence="1" id="KW-0677">Repeat</keyword>
<protein>
    <submittedName>
        <fullName evidence="3">Aste57867_9555 protein</fullName>
    </submittedName>
</protein>
<sequence>MKTRVAEPEDDSLSVPSLPFLPSGILYKVAQYIHDPTLLFSFLQALGSPDVRGPLEPLYQLGLTSDPFDLWPVPRLEQSHDAMAAATRHNLEASAPIFPHVIVAGEFDVNWLAQYFGATSLEWHCLPHTQDQVQNNMRLEDWYAQWATLRTTKIDLVDQSIDALIPVLPKLAHLSELALVGVDCILVEPLFAWLPTSNVVKLEICKLPEQGDFSQEEDMIDWFTDSRIAQMTQWIKKNPVQKIRLQACNWEDMQNDTLLVLYDALFGCATLEELEIEYCRVPFSLPQPLRLPPSLTLLALENSGLESDHLVNLSSALVGSNVRTLRLRGYRNFFLDSGILKLFSELPLTKVVELDLTRCGLHDDKWIDLARLLLTTHLETLVLSENFITTRSVDRIGRAIGSNETLRTLHLEKCPVDINDVVDLLEHISKRKVPFEEIRVGTQGMPYEDIELVQMVARALGVTVC</sequence>
<evidence type="ECO:0000313" key="4">
    <source>
        <dbReference type="Proteomes" id="UP000332933"/>
    </source>
</evidence>
<evidence type="ECO:0000313" key="2">
    <source>
        <dbReference type="EMBL" id="KAF0699897.1"/>
    </source>
</evidence>